<comment type="caution">
    <text evidence="1">The sequence shown here is derived from an EMBL/GenBank/DDBJ whole genome shotgun (WGS) entry which is preliminary data.</text>
</comment>
<dbReference type="AlphaFoldDB" id="A0A2U1KV81"/>
<sequence length="54" mass="6029">MVALRENQAGLEPENTMTDEAILGEVLGTRRGFNPRRVKYCGTVLLHLPLPHTL</sequence>
<name>A0A2U1KV81_ARTAN</name>
<keyword evidence="2" id="KW-1185">Reference proteome</keyword>
<reference evidence="1 2" key="1">
    <citation type="journal article" date="2018" name="Mol. Plant">
        <title>The genome of Artemisia annua provides insight into the evolution of Asteraceae family and artemisinin biosynthesis.</title>
        <authorList>
            <person name="Shen Q."/>
            <person name="Zhang L."/>
            <person name="Liao Z."/>
            <person name="Wang S."/>
            <person name="Yan T."/>
            <person name="Shi P."/>
            <person name="Liu M."/>
            <person name="Fu X."/>
            <person name="Pan Q."/>
            <person name="Wang Y."/>
            <person name="Lv Z."/>
            <person name="Lu X."/>
            <person name="Zhang F."/>
            <person name="Jiang W."/>
            <person name="Ma Y."/>
            <person name="Chen M."/>
            <person name="Hao X."/>
            <person name="Li L."/>
            <person name="Tang Y."/>
            <person name="Lv G."/>
            <person name="Zhou Y."/>
            <person name="Sun X."/>
            <person name="Brodelius P.E."/>
            <person name="Rose J.K.C."/>
            <person name="Tang K."/>
        </authorList>
    </citation>
    <scope>NUCLEOTIDE SEQUENCE [LARGE SCALE GENOMIC DNA]</scope>
    <source>
        <strain evidence="2">cv. Huhao1</strain>
        <tissue evidence="1">Leaf</tissue>
    </source>
</reference>
<gene>
    <name evidence="1" type="ORF">CTI12_AA560980</name>
</gene>
<protein>
    <submittedName>
        <fullName evidence="1">Uncharacterized protein</fullName>
    </submittedName>
</protein>
<accession>A0A2U1KV81</accession>
<evidence type="ECO:0000313" key="1">
    <source>
        <dbReference type="EMBL" id="PWA40642.1"/>
    </source>
</evidence>
<dbReference type="EMBL" id="PKPP01013643">
    <property type="protein sequence ID" value="PWA40642.1"/>
    <property type="molecule type" value="Genomic_DNA"/>
</dbReference>
<evidence type="ECO:0000313" key="2">
    <source>
        <dbReference type="Proteomes" id="UP000245207"/>
    </source>
</evidence>
<organism evidence="1 2">
    <name type="scientific">Artemisia annua</name>
    <name type="common">Sweet wormwood</name>
    <dbReference type="NCBI Taxonomy" id="35608"/>
    <lineage>
        <taxon>Eukaryota</taxon>
        <taxon>Viridiplantae</taxon>
        <taxon>Streptophyta</taxon>
        <taxon>Embryophyta</taxon>
        <taxon>Tracheophyta</taxon>
        <taxon>Spermatophyta</taxon>
        <taxon>Magnoliopsida</taxon>
        <taxon>eudicotyledons</taxon>
        <taxon>Gunneridae</taxon>
        <taxon>Pentapetalae</taxon>
        <taxon>asterids</taxon>
        <taxon>campanulids</taxon>
        <taxon>Asterales</taxon>
        <taxon>Asteraceae</taxon>
        <taxon>Asteroideae</taxon>
        <taxon>Anthemideae</taxon>
        <taxon>Artemisiinae</taxon>
        <taxon>Artemisia</taxon>
    </lineage>
</organism>
<dbReference type="Proteomes" id="UP000245207">
    <property type="component" value="Unassembled WGS sequence"/>
</dbReference>
<proteinExistence type="predicted"/>